<dbReference type="Proteomes" id="UP000295632">
    <property type="component" value="Unassembled WGS sequence"/>
</dbReference>
<dbReference type="PANTHER" id="PTHR40035">
    <property type="entry name" value="ATP SYNTHASE PROTEIN I"/>
    <property type="match status" value="1"/>
</dbReference>
<evidence type="ECO:0000256" key="5">
    <source>
        <dbReference type="ARBA" id="ARBA00023136"/>
    </source>
</evidence>
<organism evidence="7 8">
    <name type="scientific">Aureibacillus halotolerans</name>
    <dbReference type="NCBI Taxonomy" id="1508390"/>
    <lineage>
        <taxon>Bacteria</taxon>
        <taxon>Bacillati</taxon>
        <taxon>Bacillota</taxon>
        <taxon>Bacilli</taxon>
        <taxon>Bacillales</taxon>
        <taxon>Bacillaceae</taxon>
        <taxon>Aureibacillus</taxon>
    </lineage>
</organism>
<dbReference type="OrthoDB" id="2355635at2"/>
<sequence>MHDISRAYRRQTQLLLFALALFVVGWGFSELQEFFLGLKLGTVLGMFNHWLLARKIKQFGTAIVQGRSVKSLGTASRFATAIFATLLAIEFEQFLHLHAVVIGLMTPYLVIMIDAFLQTILRKTQEER</sequence>
<dbReference type="InterPro" id="IPR039072">
    <property type="entry name" value="ATP_synth_I_Bacilli"/>
</dbReference>
<feature type="transmembrane region" description="Helical" evidence="6">
    <location>
        <begin position="95"/>
        <end position="117"/>
    </location>
</feature>
<keyword evidence="8" id="KW-1185">Reference proteome</keyword>
<dbReference type="Pfam" id="PF03899">
    <property type="entry name" value="ATP-synt_I"/>
    <property type="match status" value="1"/>
</dbReference>
<dbReference type="RefSeq" id="WP_133580785.1">
    <property type="nucleotide sequence ID" value="NZ_SNYJ01000009.1"/>
</dbReference>
<feature type="transmembrane region" description="Helical" evidence="6">
    <location>
        <begin position="12"/>
        <end position="28"/>
    </location>
</feature>
<dbReference type="AlphaFoldDB" id="A0A4R6U2W8"/>
<gene>
    <name evidence="7" type="ORF">EV213_109104</name>
</gene>
<proteinExistence type="predicted"/>
<comment type="subcellular location">
    <subcellularLocation>
        <location evidence="1">Cell membrane</location>
        <topology evidence="1">Multi-pass membrane protein</topology>
    </subcellularLocation>
</comment>
<dbReference type="GO" id="GO:0005886">
    <property type="term" value="C:plasma membrane"/>
    <property type="evidence" value="ECO:0007669"/>
    <property type="project" value="UniProtKB-SubCell"/>
</dbReference>
<dbReference type="InterPro" id="IPR005598">
    <property type="entry name" value="ATP_synth_I"/>
</dbReference>
<keyword evidence="4 6" id="KW-1133">Transmembrane helix</keyword>
<name>A0A4R6U2W8_9BACI</name>
<feature type="transmembrane region" description="Helical" evidence="6">
    <location>
        <begin position="34"/>
        <end position="52"/>
    </location>
</feature>
<evidence type="ECO:0000256" key="6">
    <source>
        <dbReference type="SAM" id="Phobius"/>
    </source>
</evidence>
<dbReference type="PANTHER" id="PTHR40035:SF1">
    <property type="entry name" value="ATP SYNTHASE PROTEIN I"/>
    <property type="match status" value="1"/>
</dbReference>
<keyword evidence="3 6" id="KW-0812">Transmembrane</keyword>
<keyword evidence="5 6" id="KW-0472">Membrane</keyword>
<evidence type="ECO:0000256" key="4">
    <source>
        <dbReference type="ARBA" id="ARBA00022989"/>
    </source>
</evidence>
<evidence type="ECO:0000256" key="2">
    <source>
        <dbReference type="ARBA" id="ARBA00022475"/>
    </source>
</evidence>
<evidence type="ECO:0000313" key="7">
    <source>
        <dbReference type="EMBL" id="TDQ38735.1"/>
    </source>
</evidence>
<feature type="transmembrane region" description="Helical" evidence="6">
    <location>
        <begin position="72"/>
        <end position="89"/>
    </location>
</feature>
<reference evidence="7 8" key="1">
    <citation type="submission" date="2019-03" db="EMBL/GenBank/DDBJ databases">
        <title>Genomic Encyclopedia of Type Strains, Phase IV (KMG-IV): sequencing the most valuable type-strain genomes for metagenomic binning, comparative biology and taxonomic classification.</title>
        <authorList>
            <person name="Goeker M."/>
        </authorList>
    </citation>
    <scope>NUCLEOTIDE SEQUENCE [LARGE SCALE GENOMIC DNA]</scope>
    <source>
        <strain evidence="7 8">DSM 28697</strain>
    </source>
</reference>
<comment type="caution">
    <text evidence="7">The sequence shown here is derived from an EMBL/GenBank/DDBJ whole genome shotgun (WGS) entry which is preliminary data.</text>
</comment>
<protein>
    <submittedName>
        <fullName evidence="7">ATP synthase protein I</fullName>
    </submittedName>
</protein>
<accession>A0A4R6U2W8</accession>
<keyword evidence="2" id="KW-1003">Cell membrane</keyword>
<evidence type="ECO:0000256" key="1">
    <source>
        <dbReference type="ARBA" id="ARBA00004651"/>
    </source>
</evidence>
<evidence type="ECO:0000313" key="8">
    <source>
        <dbReference type="Proteomes" id="UP000295632"/>
    </source>
</evidence>
<dbReference type="EMBL" id="SNYJ01000009">
    <property type="protein sequence ID" value="TDQ38735.1"/>
    <property type="molecule type" value="Genomic_DNA"/>
</dbReference>
<evidence type="ECO:0000256" key="3">
    <source>
        <dbReference type="ARBA" id="ARBA00022692"/>
    </source>
</evidence>